<evidence type="ECO:0000256" key="1">
    <source>
        <dbReference type="ARBA" id="ARBA00005254"/>
    </source>
</evidence>
<dbReference type="NCBIfam" id="NF004517">
    <property type="entry name" value="PRK05862.1"/>
    <property type="match status" value="1"/>
</dbReference>
<dbReference type="InterPro" id="IPR001753">
    <property type="entry name" value="Enoyl-CoA_hydra/iso"/>
</dbReference>
<dbReference type="InterPro" id="IPR036054">
    <property type="entry name" value="BTG-like_sf"/>
</dbReference>
<evidence type="ECO:0000256" key="4">
    <source>
        <dbReference type="ARBA" id="ARBA00022832"/>
    </source>
</evidence>
<dbReference type="GO" id="GO:0006635">
    <property type="term" value="P:fatty acid beta-oxidation"/>
    <property type="evidence" value="ECO:0007669"/>
    <property type="project" value="TreeGrafter"/>
</dbReference>
<comment type="similarity">
    <text evidence="1 8">Belongs to the enoyl-CoA hydratase/isomerase family.</text>
</comment>
<feature type="region of interest" description="Disordered" evidence="9">
    <location>
        <begin position="304"/>
        <end position="333"/>
    </location>
</feature>
<dbReference type="AlphaFoldDB" id="D3BN52"/>
<accession>D3BN52</accession>
<evidence type="ECO:0000259" key="10">
    <source>
        <dbReference type="SMART" id="SM00099"/>
    </source>
</evidence>
<dbReference type="SMART" id="SM00099">
    <property type="entry name" value="btg1"/>
    <property type="match status" value="1"/>
</dbReference>
<keyword evidence="4" id="KW-0276">Fatty acid metabolism</keyword>
<gene>
    <name evidence="11" type="primary">echs1</name>
    <name evidence="11" type="ORF">PPL_12630</name>
</gene>
<dbReference type="FunFam" id="1.10.12.10:FF:000001">
    <property type="entry name" value="Probable enoyl-CoA hydratase, mitochondrial"/>
    <property type="match status" value="1"/>
</dbReference>
<evidence type="ECO:0000256" key="2">
    <source>
        <dbReference type="ARBA" id="ARBA00007989"/>
    </source>
</evidence>
<dbReference type="InterPro" id="IPR029045">
    <property type="entry name" value="ClpP/crotonase-like_dom_sf"/>
</dbReference>
<dbReference type="InterPro" id="IPR002087">
    <property type="entry name" value="Anti_prolifrtn"/>
</dbReference>
<dbReference type="InterPro" id="IPR018376">
    <property type="entry name" value="Enoyl-CoA_hyd/isom_CS"/>
</dbReference>
<dbReference type="Pfam" id="PF00378">
    <property type="entry name" value="ECH_1"/>
    <property type="match status" value="1"/>
</dbReference>
<protein>
    <recommendedName>
        <fullName evidence="7">Probable enoyl-CoA hydratase, mitochondrial</fullName>
        <ecNumber evidence="3">4.2.1.17</ecNumber>
    </recommendedName>
</protein>
<reference evidence="11 12" key="1">
    <citation type="journal article" date="2011" name="Genome Res.">
        <title>Phylogeny-wide analysis of social amoeba genomes highlights ancient origins for complex intercellular communication.</title>
        <authorList>
            <person name="Heidel A.J."/>
            <person name="Lawal H.M."/>
            <person name="Felder M."/>
            <person name="Schilde C."/>
            <person name="Helps N.R."/>
            <person name="Tunggal B."/>
            <person name="Rivero F."/>
            <person name="John U."/>
            <person name="Schleicher M."/>
            <person name="Eichinger L."/>
            <person name="Platzer M."/>
            <person name="Noegel A.A."/>
            <person name="Schaap P."/>
            <person name="Gloeckner G."/>
        </authorList>
    </citation>
    <scope>NUCLEOTIDE SEQUENCE [LARGE SCALE GENOMIC DNA]</scope>
    <source>
        <strain evidence="12">ATCC 26659 / Pp 5 / PN500</strain>
    </source>
</reference>
<name>D3BN52_HETP5</name>
<dbReference type="GeneID" id="31368097"/>
<dbReference type="EMBL" id="ADBJ01000043">
    <property type="protein sequence ID" value="EFA77414.1"/>
    <property type="molecule type" value="Genomic_DNA"/>
</dbReference>
<dbReference type="Pfam" id="PF07742">
    <property type="entry name" value="BTG"/>
    <property type="match status" value="1"/>
</dbReference>
<dbReference type="FunFam" id="3.90.226.10:FF:000019">
    <property type="entry name" value="Enoyl-CoA hydratase, mitochondrial"/>
    <property type="match status" value="1"/>
</dbReference>
<dbReference type="CDD" id="cd06558">
    <property type="entry name" value="crotonase-like"/>
    <property type="match status" value="1"/>
</dbReference>
<feature type="domain" description="Anti-proliferative protein" evidence="10">
    <location>
        <begin position="105"/>
        <end position="211"/>
    </location>
</feature>
<dbReference type="RefSeq" id="XP_020429543.1">
    <property type="nucleotide sequence ID" value="XM_020583356.1"/>
</dbReference>
<dbReference type="InterPro" id="IPR014748">
    <property type="entry name" value="Enoyl-CoA_hydra_C"/>
</dbReference>
<dbReference type="PANTHER" id="PTHR11941">
    <property type="entry name" value="ENOYL-COA HYDRATASE-RELATED"/>
    <property type="match status" value="1"/>
</dbReference>
<comment type="similarity">
    <text evidence="2">Belongs to the BTG family.</text>
</comment>
<feature type="compositionally biased region" description="Low complexity" evidence="9">
    <location>
        <begin position="220"/>
        <end position="249"/>
    </location>
</feature>
<dbReference type="Gene3D" id="1.10.12.10">
    <property type="entry name" value="Lyase 2-enoyl-coa Hydratase, Chain A, domain 2"/>
    <property type="match status" value="1"/>
</dbReference>
<dbReference type="Gene3D" id="3.90.640.90">
    <property type="entry name" value="Anti-proliferative protein, N-terminal domain"/>
    <property type="match status" value="1"/>
</dbReference>
<evidence type="ECO:0000256" key="9">
    <source>
        <dbReference type="SAM" id="MobiDB-lite"/>
    </source>
</evidence>
<evidence type="ECO:0000256" key="7">
    <source>
        <dbReference type="ARBA" id="ARBA00073937"/>
    </source>
</evidence>
<evidence type="ECO:0000313" key="12">
    <source>
        <dbReference type="Proteomes" id="UP000001396"/>
    </source>
</evidence>
<keyword evidence="6" id="KW-0456">Lyase</keyword>
<dbReference type="Proteomes" id="UP000001396">
    <property type="component" value="Unassembled WGS sequence"/>
</dbReference>
<feature type="compositionally biased region" description="Low complexity" evidence="9">
    <location>
        <begin position="1"/>
        <end position="20"/>
    </location>
</feature>
<dbReference type="STRING" id="670386.D3BN52"/>
<feature type="region of interest" description="Disordered" evidence="9">
    <location>
        <begin position="217"/>
        <end position="249"/>
    </location>
</feature>
<sequence length="623" mass="67079">MTPFSESNESGGVGGESTVVDGNADGGGMVAGNGSTLDIGSSNQATTGSSSSSSTPISKPLSIPSPSGGGSAATSLNSSTGTPNPSTSPPLSDIEQYLSAYSSDLPELVVAACWWADSLAKLNNHIPKDNIRRFRKELIIGLRDRTKGHWYPDNPERGQGYRAVVCEETTDRLLIDAAKRSDIHGEFRSFFKQNTTMWIDPGNVTYRHGKHYEKTLYPFNSNSSSSSSNISSSSMQYSNGSNNSSSYTSNNINSSNSNIYFGSNGINNSILNQVVNQTPPRQNVTRISSPSLSSLAPVFSPSSPSVYHPHLSQSPTVSPPTSPAKDLQNSNRKSQNMYKSLFRQSSSINSLVRTNIFKNSFCTTSTTGFQNILVEKKGKVGVVTLNRPKALNALSDGLINEINSAVKQFQEDKEVGSIIITGSEKAFAAGADIKEMEKKTLAEAYNTDMLAQWHDLTYIRKPIIAAVNGYALGGGCELAMMCDIIIAGDKAVFGQPEIKLGTIPGCGGTQRLIRAIGKSKAMELVLTGNNMNAVEAEKAGLVSRVVPAEELLAEAMKTAEKIASYSQLTVSMAKEAVNSSYELTLKEGIHFERRIFHATFGTHDQKEGMSAFVEKRTPTWHNK</sequence>
<evidence type="ECO:0000256" key="6">
    <source>
        <dbReference type="ARBA" id="ARBA00023239"/>
    </source>
</evidence>
<feature type="compositionally biased region" description="Low complexity" evidence="9">
    <location>
        <begin position="41"/>
        <end position="91"/>
    </location>
</feature>
<evidence type="ECO:0000256" key="8">
    <source>
        <dbReference type="RuleBase" id="RU003707"/>
    </source>
</evidence>
<dbReference type="SUPFAM" id="SSF52096">
    <property type="entry name" value="ClpP/crotonase"/>
    <property type="match status" value="1"/>
</dbReference>
<dbReference type="EC" id="4.2.1.17" evidence="3"/>
<dbReference type="SUPFAM" id="SSF160696">
    <property type="entry name" value="BTG domain-like"/>
    <property type="match status" value="1"/>
</dbReference>
<proteinExistence type="inferred from homology"/>
<evidence type="ECO:0000313" key="11">
    <source>
        <dbReference type="EMBL" id="EFA77414.1"/>
    </source>
</evidence>
<dbReference type="GO" id="GO:0005739">
    <property type="term" value="C:mitochondrion"/>
    <property type="evidence" value="ECO:0007669"/>
    <property type="project" value="TreeGrafter"/>
</dbReference>
<keyword evidence="12" id="KW-1185">Reference proteome</keyword>
<keyword evidence="5" id="KW-0443">Lipid metabolism</keyword>
<organism evidence="11 12">
    <name type="scientific">Heterostelium pallidum (strain ATCC 26659 / Pp 5 / PN500)</name>
    <name type="common">Cellular slime mold</name>
    <name type="synonym">Polysphondylium pallidum</name>
    <dbReference type="NCBI Taxonomy" id="670386"/>
    <lineage>
        <taxon>Eukaryota</taxon>
        <taxon>Amoebozoa</taxon>
        <taxon>Evosea</taxon>
        <taxon>Eumycetozoa</taxon>
        <taxon>Dictyostelia</taxon>
        <taxon>Acytosteliales</taxon>
        <taxon>Acytosteliaceae</taxon>
        <taxon>Heterostelium</taxon>
    </lineage>
</organism>
<evidence type="ECO:0000256" key="5">
    <source>
        <dbReference type="ARBA" id="ARBA00023098"/>
    </source>
</evidence>
<comment type="caution">
    <text evidence="11">The sequence shown here is derived from an EMBL/GenBank/DDBJ whole genome shotgun (WGS) entry which is preliminary data.</text>
</comment>
<evidence type="ECO:0000256" key="3">
    <source>
        <dbReference type="ARBA" id="ARBA00012076"/>
    </source>
</evidence>
<feature type="region of interest" description="Disordered" evidence="9">
    <location>
        <begin position="1"/>
        <end position="91"/>
    </location>
</feature>
<dbReference type="GO" id="GO:0004300">
    <property type="term" value="F:enoyl-CoA hydratase activity"/>
    <property type="evidence" value="ECO:0007669"/>
    <property type="project" value="UniProtKB-EC"/>
</dbReference>
<dbReference type="Gene3D" id="3.90.226.10">
    <property type="entry name" value="2-enoyl-CoA Hydratase, Chain A, domain 1"/>
    <property type="match status" value="1"/>
</dbReference>
<dbReference type="PROSITE" id="PS00166">
    <property type="entry name" value="ENOYL_COA_HYDRATASE"/>
    <property type="match status" value="1"/>
</dbReference>
<dbReference type="InParanoid" id="D3BN52"/>
<dbReference type="PANTHER" id="PTHR11941:SF54">
    <property type="entry name" value="ENOYL-COA HYDRATASE, MITOCHONDRIAL"/>
    <property type="match status" value="1"/>
</dbReference>